<accession>A0A0R2ZRU8</accession>
<evidence type="ECO:0000313" key="3">
    <source>
        <dbReference type="Proteomes" id="UP000052019"/>
    </source>
</evidence>
<keyword evidence="1" id="KW-0812">Transmembrane</keyword>
<gene>
    <name evidence="2" type="ORF">TU79_08385</name>
</gene>
<feature type="transmembrane region" description="Helical" evidence="1">
    <location>
        <begin position="104"/>
        <end position="128"/>
    </location>
</feature>
<dbReference type="AlphaFoldDB" id="A0A0R2ZRU8"/>
<sequence>MTSIDTWPPWVSIFVAGGWGMLAVAVIAYSLYLRHRHLDAIKKALKNSRYIYIWGDSLGKRGFIWSLLEISKIAGMIVWPRASIIIGEVNPADLERFPPHLKRYLVINLTMMIISFTWMVVAAVLVAFR</sequence>
<dbReference type="PATRIC" id="fig|200450.4.peg.3694"/>
<name>A0A0R2ZRU8_9PSED</name>
<proteinExistence type="predicted"/>
<dbReference type="EMBL" id="JYLK01000004">
    <property type="protein sequence ID" value="KRP61364.1"/>
    <property type="molecule type" value="Genomic_DNA"/>
</dbReference>
<feature type="transmembrane region" description="Helical" evidence="1">
    <location>
        <begin position="12"/>
        <end position="33"/>
    </location>
</feature>
<keyword evidence="1" id="KW-0472">Membrane</keyword>
<evidence type="ECO:0000256" key="1">
    <source>
        <dbReference type="SAM" id="Phobius"/>
    </source>
</evidence>
<keyword evidence="1" id="KW-1133">Transmembrane helix</keyword>
<evidence type="ECO:0000313" key="2">
    <source>
        <dbReference type="EMBL" id="KRP61364.1"/>
    </source>
</evidence>
<comment type="caution">
    <text evidence="2">The sequence shown here is derived from an EMBL/GenBank/DDBJ whole genome shotgun (WGS) entry which is preliminary data.</text>
</comment>
<protein>
    <submittedName>
        <fullName evidence="2">Uncharacterized protein</fullName>
    </submittedName>
</protein>
<reference evidence="2 3" key="1">
    <citation type="submission" date="2015-02" db="EMBL/GenBank/DDBJ databases">
        <title>Two Pseudomonas sp. nov. isolated from raw milk.</title>
        <authorList>
            <person name="Wenning M."/>
            <person name="von Neubeck M."/>
            <person name="Huptas C."/>
            <person name="Scherer S."/>
        </authorList>
    </citation>
    <scope>NUCLEOTIDE SEQUENCE [LARGE SCALE GENOMIC DNA]</scope>
    <source>
        <strain evidence="2 3">DSM 14937</strain>
    </source>
</reference>
<dbReference type="Proteomes" id="UP000052019">
    <property type="component" value="Unassembled WGS sequence"/>
</dbReference>
<dbReference type="RefSeq" id="WP_057007544.1">
    <property type="nucleotide sequence ID" value="NZ_JYLK01000004.1"/>
</dbReference>
<organism evidence="2 3">
    <name type="scientific">Pseudomonas trivialis</name>
    <dbReference type="NCBI Taxonomy" id="200450"/>
    <lineage>
        <taxon>Bacteria</taxon>
        <taxon>Pseudomonadati</taxon>
        <taxon>Pseudomonadota</taxon>
        <taxon>Gammaproteobacteria</taxon>
        <taxon>Pseudomonadales</taxon>
        <taxon>Pseudomonadaceae</taxon>
        <taxon>Pseudomonas</taxon>
    </lineage>
</organism>
<dbReference type="OrthoDB" id="6998904at2"/>